<proteinExistence type="predicted"/>
<evidence type="ECO:0000256" key="1">
    <source>
        <dbReference type="SAM" id="MobiDB-lite"/>
    </source>
</evidence>
<protein>
    <submittedName>
        <fullName evidence="2">Uncharacterized protein</fullName>
    </submittedName>
</protein>
<reference evidence="2 3" key="1">
    <citation type="submission" date="2020-04" db="EMBL/GenBank/DDBJ databases">
        <title>Chromosome-level genome assembly of a cyprinid fish Onychostoma macrolepis by integration of Nanopore Sequencing, Bionano and Hi-C technology.</title>
        <authorList>
            <person name="Wang D."/>
        </authorList>
    </citation>
    <scope>NUCLEOTIDE SEQUENCE [LARGE SCALE GENOMIC DNA]</scope>
    <source>
        <strain evidence="2">SWU-2019</strain>
        <tissue evidence="2">Muscle</tissue>
    </source>
</reference>
<dbReference type="EMBL" id="JAAMOB010000005">
    <property type="protein sequence ID" value="KAF4113675.1"/>
    <property type="molecule type" value="Genomic_DNA"/>
</dbReference>
<comment type="caution">
    <text evidence="2">The sequence shown here is derived from an EMBL/GenBank/DDBJ whole genome shotgun (WGS) entry which is preliminary data.</text>
</comment>
<dbReference type="InterPro" id="IPR011049">
    <property type="entry name" value="Serralysin-like_metalloprot_C"/>
</dbReference>
<keyword evidence="3" id="KW-1185">Reference proteome</keyword>
<gene>
    <name evidence="2" type="ORF">G5714_006220</name>
</gene>
<evidence type="ECO:0000313" key="3">
    <source>
        <dbReference type="Proteomes" id="UP000579812"/>
    </source>
</evidence>
<evidence type="ECO:0000313" key="2">
    <source>
        <dbReference type="EMBL" id="KAF4113675.1"/>
    </source>
</evidence>
<accession>A0A7J6D387</accession>
<feature type="region of interest" description="Disordered" evidence="1">
    <location>
        <begin position="247"/>
        <end position="293"/>
    </location>
</feature>
<sequence length="408" mass="45781">MRYTTMVFSMEVERRRRRIVKNVLDCEKIHDGNVTEKGDDCGNLNEEIYGVVMGYDEFHGGDVMVNGGDEILNGHDGVEILVGHDGVVILIENDGVEILDGHDGYGILDGRDGDEILDGNDGDEILDGRDGDEILDGRDGDAILDGHDGDEILDGNDGDEILNGHDCVGNLDGHDGDVILDGHDGDEILNGHDGDEILDGHDDGGFLFLENKDMKALETMSWETLKFDQGSRACGHLLPQVILVSDDHEEHEPEEEEEEKLEFEKYDLEEEDEEELEEEEESEEESELDELDEDFDKELEEDPEEFEEVTEALDHAIIKLRMSITKTGQWINGCKKAIECWWDYFKKVSTEEFLHPPIASALPVLGPVQLITVDKVAKVEKRTKLGKATGPKNLVEVWKSQCWYLVKG</sequence>
<organism evidence="2 3">
    <name type="scientific">Onychostoma macrolepis</name>
    <dbReference type="NCBI Taxonomy" id="369639"/>
    <lineage>
        <taxon>Eukaryota</taxon>
        <taxon>Metazoa</taxon>
        <taxon>Chordata</taxon>
        <taxon>Craniata</taxon>
        <taxon>Vertebrata</taxon>
        <taxon>Euteleostomi</taxon>
        <taxon>Actinopterygii</taxon>
        <taxon>Neopterygii</taxon>
        <taxon>Teleostei</taxon>
        <taxon>Ostariophysi</taxon>
        <taxon>Cypriniformes</taxon>
        <taxon>Cyprinidae</taxon>
        <taxon>Acrossocheilinae</taxon>
        <taxon>Onychostoma</taxon>
    </lineage>
</organism>
<name>A0A7J6D387_9TELE</name>
<dbReference type="AlphaFoldDB" id="A0A7J6D387"/>
<dbReference type="SUPFAM" id="SSF51120">
    <property type="entry name" value="beta-Roll"/>
    <property type="match status" value="1"/>
</dbReference>
<feature type="compositionally biased region" description="Acidic residues" evidence="1">
    <location>
        <begin position="252"/>
        <end position="293"/>
    </location>
</feature>
<dbReference type="Proteomes" id="UP000579812">
    <property type="component" value="Unassembled WGS sequence"/>
</dbReference>